<sequence>MNTMRLHKDNDVTDYRAGTKRRPGGKRKGKEGTIWSCAENWSRTLNRAEKEIDEMSNDSSLRRLTFRSRDTQHPLFSSTVSKFCEIALKLNVPVKLRVNLQSRQIPDDLFVHRVRYLTISVRPPSSVLRQHRSKFLTIHNPESHRMFFLLP</sequence>
<feature type="compositionally biased region" description="Basic and acidic residues" evidence="1">
    <location>
        <begin position="1"/>
        <end position="14"/>
    </location>
</feature>
<gene>
    <name evidence="2" type="ORF">F2P81_006792</name>
</gene>
<feature type="region of interest" description="Disordered" evidence="1">
    <location>
        <begin position="1"/>
        <end position="31"/>
    </location>
</feature>
<dbReference type="Proteomes" id="UP000438429">
    <property type="component" value="Unassembled WGS sequence"/>
</dbReference>
<organism evidence="2 3">
    <name type="scientific">Scophthalmus maximus</name>
    <name type="common">Turbot</name>
    <name type="synonym">Psetta maxima</name>
    <dbReference type="NCBI Taxonomy" id="52904"/>
    <lineage>
        <taxon>Eukaryota</taxon>
        <taxon>Metazoa</taxon>
        <taxon>Chordata</taxon>
        <taxon>Craniata</taxon>
        <taxon>Vertebrata</taxon>
        <taxon>Euteleostomi</taxon>
        <taxon>Actinopterygii</taxon>
        <taxon>Neopterygii</taxon>
        <taxon>Teleostei</taxon>
        <taxon>Neoteleostei</taxon>
        <taxon>Acanthomorphata</taxon>
        <taxon>Carangaria</taxon>
        <taxon>Pleuronectiformes</taxon>
        <taxon>Pleuronectoidei</taxon>
        <taxon>Scophthalmidae</taxon>
        <taxon>Scophthalmus</taxon>
    </lineage>
</organism>
<proteinExistence type="predicted"/>
<evidence type="ECO:0000313" key="3">
    <source>
        <dbReference type="Proteomes" id="UP000438429"/>
    </source>
</evidence>
<protein>
    <submittedName>
        <fullName evidence="2">Uncharacterized protein</fullName>
    </submittedName>
</protein>
<reference evidence="2 3" key="1">
    <citation type="submission" date="2019-06" db="EMBL/GenBank/DDBJ databases">
        <title>Draft genomes of female and male turbot (Scophthalmus maximus).</title>
        <authorList>
            <person name="Xu H."/>
            <person name="Xu X.-W."/>
            <person name="Shao C."/>
            <person name="Chen S."/>
        </authorList>
    </citation>
    <scope>NUCLEOTIDE SEQUENCE [LARGE SCALE GENOMIC DNA]</scope>
    <source>
        <strain evidence="2">Ysfricsl-2016a</strain>
        <tissue evidence="2">Blood</tissue>
    </source>
</reference>
<dbReference type="AlphaFoldDB" id="A0A6A4TCI4"/>
<dbReference type="EMBL" id="VEVO01000006">
    <property type="protein sequence ID" value="KAF0040894.1"/>
    <property type="molecule type" value="Genomic_DNA"/>
</dbReference>
<accession>A0A6A4TCI4</accession>
<feature type="compositionally biased region" description="Basic residues" evidence="1">
    <location>
        <begin position="18"/>
        <end position="29"/>
    </location>
</feature>
<evidence type="ECO:0000313" key="2">
    <source>
        <dbReference type="EMBL" id="KAF0040894.1"/>
    </source>
</evidence>
<name>A0A6A4TCI4_SCOMX</name>
<comment type="caution">
    <text evidence="2">The sequence shown here is derived from an EMBL/GenBank/DDBJ whole genome shotgun (WGS) entry which is preliminary data.</text>
</comment>
<evidence type="ECO:0000256" key="1">
    <source>
        <dbReference type="SAM" id="MobiDB-lite"/>
    </source>
</evidence>